<dbReference type="SUPFAM" id="SSF54160">
    <property type="entry name" value="Chromo domain-like"/>
    <property type="match status" value="1"/>
</dbReference>
<dbReference type="KEGG" id="aqu:100638217"/>
<evidence type="ECO:0000313" key="6">
    <source>
        <dbReference type="EnsemblMetazoa" id="Aqu2.1.29485_001"/>
    </source>
</evidence>
<dbReference type="eggNOG" id="ENOG502SBNR">
    <property type="taxonomic scope" value="Eukaryota"/>
</dbReference>
<feature type="compositionally biased region" description="Basic residues" evidence="3">
    <location>
        <begin position="90"/>
        <end position="105"/>
    </location>
</feature>
<reference evidence="7" key="1">
    <citation type="journal article" date="2010" name="Nature">
        <title>The Amphimedon queenslandica genome and the evolution of animal complexity.</title>
        <authorList>
            <person name="Srivastava M."/>
            <person name="Simakov O."/>
            <person name="Chapman J."/>
            <person name="Fahey B."/>
            <person name="Gauthier M.E."/>
            <person name="Mitros T."/>
            <person name="Richards G.S."/>
            <person name="Conaco C."/>
            <person name="Dacre M."/>
            <person name="Hellsten U."/>
            <person name="Larroux C."/>
            <person name="Putnam N.H."/>
            <person name="Stanke M."/>
            <person name="Adamska M."/>
            <person name="Darling A."/>
            <person name="Degnan S.M."/>
            <person name="Oakley T.H."/>
            <person name="Plachetzki D.C."/>
            <person name="Zhai Y."/>
            <person name="Adamski M."/>
            <person name="Calcino A."/>
            <person name="Cummins S.F."/>
            <person name="Goodstein D.M."/>
            <person name="Harris C."/>
            <person name="Jackson D.J."/>
            <person name="Leys S.P."/>
            <person name="Shu S."/>
            <person name="Woodcroft B.J."/>
            <person name="Vervoort M."/>
            <person name="Kosik K.S."/>
            <person name="Manning G."/>
            <person name="Degnan B.M."/>
            <person name="Rokhsar D.S."/>
        </authorList>
    </citation>
    <scope>NUCLEOTIDE SEQUENCE [LARGE SCALE GENOMIC DNA]</scope>
</reference>
<dbReference type="OrthoDB" id="5376140at2759"/>
<feature type="region of interest" description="Disordered" evidence="3">
    <location>
        <begin position="156"/>
        <end position="204"/>
    </location>
</feature>
<organism evidence="6">
    <name type="scientific">Amphimedon queenslandica</name>
    <name type="common">Sponge</name>
    <dbReference type="NCBI Taxonomy" id="400682"/>
    <lineage>
        <taxon>Eukaryota</taxon>
        <taxon>Metazoa</taxon>
        <taxon>Porifera</taxon>
        <taxon>Demospongiae</taxon>
        <taxon>Heteroscleromorpha</taxon>
        <taxon>Haplosclerida</taxon>
        <taxon>Niphatidae</taxon>
        <taxon>Amphimedon</taxon>
    </lineage>
</organism>
<dbReference type="AlphaFoldDB" id="A0A1X7UNB6"/>
<dbReference type="InParanoid" id="A0A1X7UNB6"/>
<comment type="subcellular location">
    <subcellularLocation>
        <location evidence="1">Nucleus</location>
    </subcellularLocation>
</comment>
<accession>A0A1X7UNB6</accession>
<dbReference type="InterPro" id="IPR000953">
    <property type="entry name" value="Chromo/chromo_shadow_dom"/>
</dbReference>
<dbReference type="Pfam" id="PF00385">
    <property type="entry name" value="Chromo"/>
    <property type="match status" value="1"/>
</dbReference>
<reference evidence="6" key="2">
    <citation type="submission" date="2017-05" db="UniProtKB">
        <authorList>
            <consortium name="EnsemblMetazoa"/>
        </authorList>
    </citation>
    <scope>IDENTIFICATION</scope>
</reference>
<evidence type="ECO:0000259" key="5">
    <source>
        <dbReference type="PROSITE" id="PS50013"/>
    </source>
</evidence>
<gene>
    <name evidence="6" type="primary">100638217</name>
</gene>
<sequence length="246" mass="27476">MANDGKLYQVSNVVGRKEVNGRTFYKVQWAGYSSDNDSWEPEANLSNCKSLVDSFLASEGKMVTRSGTAITPVTVLSSADETDGGSSTPRSRRKRRSVSRGRYRKSANQSPKTVVSKIRKPAATTPRRKPQRHFTTRDLTPSRYYLRSSTITQRPPLHTSYISSDDEETTTVPTGPIQRLSRRDLHDEVAPPVSTKLSKPKPQAKPESPAWLHLGVAEMVLCLLILALVLASFWYLQFYLKVTSST</sequence>
<dbReference type="Proteomes" id="UP000007879">
    <property type="component" value="Unassembled WGS sequence"/>
</dbReference>
<dbReference type="EnsemblMetazoa" id="XM_003387144.3">
    <property type="protein sequence ID" value="XP_003387192.1"/>
    <property type="gene ID" value="LOC100638217"/>
</dbReference>
<evidence type="ECO:0000256" key="4">
    <source>
        <dbReference type="SAM" id="Phobius"/>
    </source>
</evidence>
<name>A0A1X7UNB6_AMPQE</name>
<keyword evidence="4" id="KW-0472">Membrane</keyword>
<dbReference type="InterPro" id="IPR051219">
    <property type="entry name" value="Heterochromatin_chromo-domain"/>
</dbReference>
<dbReference type="GO" id="GO:0005634">
    <property type="term" value="C:nucleus"/>
    <property type="evidence" value="ECO:0007669"/>
    <property type="project" value="UniProtKB-SubCell"/>
</dbReference>
<dbReference type="InterPro" id="IPR023780">
    <property type="entry name" value="Chromo_domain"/>
</dbReference>
<proteinExistence type="predicted"/>
<dbReference type="SMART" id="SM00298">
    <property type="entry name" value="CHROMO"/>
    <property type="match status" value="1"/>
</dbReference>
<dbReference type="PROSITE" id="PS50013">
    <property type="entry name" value="CHROMO_2"/>
    <property type="match status" value="1"/>
</dbReference>
<feature type="region of interest" description="Disordered" evidence="3">
    <location>
        <begin position="78"/>
        <end position="139"/>
    </location>
</feature>
<feature type="domain" description="Chromo" evidence="5">
    <location>
        <begin position="8"/>
        <end position="55"/>
    </location>
</feature>
<dbReference type="PANTHER" id="PTHR22812">
    <property type="entry name" value="CHROMOBOX PROTEIN"/>
    <property type="match status" value="1"/>
</dbReference>
<dbReference type="InterPro" id="IPR016197">
    <property type="entry name" value="Chromo-like_dom_sf"/>
</dbReference>
<evidence type="ECO:0000256" key="3">
    <source>
        <dbReference type="SAM" id="MobiDB-lite"/>
    </source>
</evidence>
<keyword evidence="7" id="KW-1185">Reference proteome</keyword>
<protein>
    <recommendedName>
        <fullName evidence="5">Chromo domain-containing protein</fullName>
    </recommendedName>
</protein>
<keyword evidence="4" id="KW-0812">Transmembrane</keyword>
<keyword evidence="4" id="KW-1133">Transmembrane helix</keyword>
<evidence type="ECO:0000256" key="2">
    <source>
        <dbReference type="ARBA" id="ARBA00023242"/>
    </source>
</evidence>
<dbReference type="CDD" id="cd00024">
    <property type="entry name" value="CD_CSD"/>
    <property type="match status" value="1"/>
</dbReference>
<dbReference type="OMA" id="NDSWEPE"/>
<dbReference type="Gene3D" id="2.40.50.40">
    <property type="match status" value="1"/>
</dbReference>
<feature type="transmembrane region" description="Helical" evidence="4">
    <location>
        <begin position="210"/>
        <end position="236"/>
    </location>
</feature>
<evidence type="ECO:0000256" key="1">
    <source>
        <dbReference type="ARBA" id="ARBA00004123"/>
    </source>
</evidence>
<evidence type="ECO:0000313" key="7">
    <source>
        <dbReference type="Proteomes" id="UP000007879"/>
    </source>
</evidence>
<dbReference type="STRING" id="400682.A0A1X7UNB6"/>
<keyword evidence="2" id="KW-0539">Nucleus</keyword>
<dbReference type="EnsemblMetazoa" id="Aqu2.1.29485_001">
    <property type="protein sequence ID" value="Aqu2.1.29485_001"/>
    <property type="gene ID" value="Aqu2.1.29485"/>
</dbReference>